<dbReference type="RefSeq" id="WP_106291192.1">
    <property type="nucleotide sequence ID" value="NZ_CAWNTC010000193.1"/>
</dbReference>
<dbReference type="GO" id="GO:0003677">
    <property type="term" value="F:DNA binding"/>
    <property type="evidence" value="ECO:0007669"/>
    <property type="project" value="UniProtKB-UniRule"/>
</dbReference>
<feature type="domain" description="Tyr recombinase" evidence="5">
    <location>
        <begin position="167"/>
        <end position="354"/>
    </location>
</feature>
<keyword evidence="8" id="KW-1185">Reference proteome</keyword>
<dbReference type="PROSITE" id="PS51898">
    <property type="entry name" value="TYR_RECOMBINASE"/>
    <property type="match status" value="1"/>
</dbReference>
<dbReference type="EMBL" id="PVWJ01000154">
    <property type="protein sequence ID" value="PSB00852.1"/>
    <property type="molecule type" value="Genomic_DNA"/>
</dbReference>
<gene>
    <name evidence="7" type="ORF">C7B64_21375</name>
</gene>
<accession>A0A2T1BXY2</accession>
<dbReference type="InterPro" id="IPR004107">
    <property type="entry name" value="Integrase_SAM-like_N"/>
</dbReference>
<dbReference type="Pfam" id="PF00589">
    <property type="entry name" value="Phage_integrase"/>
    <property type="match status" value="1"/>
</dbReference>
<evidence type="ECO:0000256" key="3">
    <source>
        <dbReference type="ARBA" id="ARBA00023172"/>
    </source>
</evidence>
<name>A0A2T1BXY2_9CYAN</name>
<dbReference type="AlphaFoldDB" id="A0A2T1BXY2"/>
<dbReference type="InterPro" id="IPR011010">
    <property type="entry name" value="DNA_brk_join_enz"/>
</dbReference>
<evidence type="ECO:0000313" key="8">
    <source>
        <dbReference type="Proteomes" id="UP000238762"/>
    </source>
</evidence>
<organism evidence="7 8">
    <name type="scientific">Merismopedia glauca CCAP 1448/3</name>
    <dbReference type="NCBI Taxonomy" id="1296344"/>
    <lineage>
        <taxon>Bacteria</taxon>
        <taxon>Bacillati</taxon>
        <taxon>Cyanobacteriota</taxon>
        <taxon>Cyanophyceae</taxon>
        <taxon>Synechococcales</taxon>
        <taxon>Merismopediaceae</taxon>
        <taxon>Merismopedia</taxon>
    </lineage>
</organism>
<dbReference type="Gene3D" id="1.10.150.130">
    <property type="match status" value="1"/>
</dbReference>
<evidence type="ECO:0000256" key="1">
    <source>
        <dbReference type="ARBA" id="ARBA00022908"/>
    </source>
</evidence>
<dbReference type="GO" id="GO:0006310">
    <property type="term" value="P:DNA recombination"/>
    <property type="evidence" value="ECO:0007669"/>
    <property type="project" value="UniProtKB-KW"/>
</dbReference>
<proteinExistence type="predicted"/>
<dbReference type="Pfam" id="PF02899">
    <property type="entry name" value="Phage_int_SAM_1"/>
    <property type="match status" value="1"/>
</dbReference>
<dbReference type="Gene3D" id="1.10.443.10">
    <property type="entry name" value="Intergrase catalytic core"/>
    <property type="match status" value="1"/>
</dbReference>
<keyword evidence="3" id="KW-0233">DNA recombination</keyword>
<dbReference type="InterPro" id="IPR010998">
    <property type="entry name" value="Integrase_recombinase_N"/>
</dbReference>
<comment type="caution">
    <text evidence="7">The sequence shown here is derived from an EMBL/GenBank/DDBJ whole genome shotgun (WGS) entry which is preliminary data.</text>
</comment>
<dbReference type="PANTHER" id="PTHR30349">
    <property type="entry name" value="PHAGE INTEGRASE-RELATED"/>
    <property type="match status" value="1"/>
</dbReference>
<evidence type="ECO:0000256" key="4">
    <source>
        <dbReference type="PROSITE-ProRule" id="PRU01248"/>
    </source>
</evidence>
<dbReference type="InterPro" id="IPR002104">
    <property type="entry name" value="Integrase_catalytic"/>
</dbReference>
<evidence type="ECO:0000259" key="5">
    <source>
        <dbReference type="PROSITE" id="PS51898"/>
    </source>
</evidence>
<dbReference type="InterPro" id="IPR050090">
    <property type="entry name" value="Tyrosine_recombinase_XerCD"/>
</dbReference>
<evidence type="ECO:0000259" key="6">
    <source>
        <dbReference type="PROSITE" id="PS51900"/>
    </source>
</evidence>
<dbReference type="GO" id="GO:0015074">
    <property type="term" value="P:DNA integration"/>
    <property type="evidence" value="ECO:0007669"/>
    <property type="project" value="UniProtKB-KW"/>
</dbReference>
<feature type="domain" description="Core-binding (CB)" evidence="6">
    <location>
        <begin position="25"/>
        <end position="121"/>
    </location>
</feature>
<dbReference type="OrthoDB" id="9803188at2"/>
<dbReference type="SUPFAM" id="SSF56349">
    <property type="entry name" value="DNA breaking-rejoining enzymes"/>
    <property type="match status" value="1"/>
</dbReference>
<reference evidence="7 8" key="2">
    <citation type="submission" date="2018-03" db="EMBL/GenBank/DDBJ databases">
        <title>The ancient ancestry and fast evolution of plastids.</title>
        <authorList>
            <person name="Moore K.R."/>
            <person name="Magnabosco C."/>
            <person name="Momper L."/>
            <person name="Gold D.A."/>
            <person name="Bosak T."/>
            <person name="Fournier G.P."/>
        </authorList>
    </citation>
    <scope>NUCLEOTIDE SEQUENCE [LARGE SCALE GENOMIC DNA]</scope>
    <source>
        <strain evidence="7 8">CCAP 1448/3</strain>
    </source>
</reference>
<sequence>MNLTLQKGIDPHTNKTVWVMLDEDYQIVEPIQSYLTYLSGSRSPNTVESYAYDLKSWWDFLELKALDWRNINLSDLEDFAYWLRVGDTTKVVSMQPIQAIRSEKTVNRAITAITGFYEYHIASGRINFKQFDRFHLPRGINQKGLLTGIAKSKPTRQKLVKLKEPKSFPGCLSDEQIETLVNACHRLRDKLIILTLNGTGMRKGELLGLCHEDVGDGSDNFIRVVRRNNPNGARVKGQERTIPVVPELLKMYNDYLIYEYPEPVSDYVFVNIWEGKVGMPMNPNVLNVMFDRLSKKTGIYAYPHLFRHTYATRLLKANYSPERVKYLLGHTSIQTTLDVYSHVINEANLFEVIEREESAE</sequence>
<reference evidence="7 8" key="1">
    <citation type="submission" date="2018-02" db="EMBL/GenBank/DDBJ databases">
        <authorList>
            <person name="Cohen D.B."/>
            <person name="Kent A.D."/>
        </authorList>
    </citation>
    <scope>NUCLEOTIDE SEQUENCE [LARGE SCALE GENOMIC DNA]</scope>
    <source>
        <strain evidence="7 8">CCAP 1448/3</strain>
    </source>
</reference>
<evidence type="ECO:0000256" key="2">
    <source>
        <dbReference type="ARBA" id="ARBA00023125"/>
    </source>
</evidence>
<dbReference type="PROSITE" id="PS51900">
    <property type="entry name" value="CB"/>
    <property type="match status" value="1"/>
</dbReference>
<evidence type="ECO:0000313" key="7">
    <source>
        <dbReference type="EMBL" id="PSB00852.1"/>
    </source>
</evidence>
<dbReference type="InterPro" id="IPR044068">
    <property type="entry name" value="CB"/>
</dbReference>
<keyword evidence="1" id="KW-0229">DNA integration</keyword>
<protein>
    <submittedName>
        <fullName evidence="7">Integrase</fullName>
    </submittedName>
</protein>
<dbReference type="Proteomes" id="UP000238762">
    <property type="component" value="Unassembled WGS sequence"/>
</dbReference>
<keyword evidence="2 4" id="KW-0238">DNA-binding</keyword>
<dbReference type="InterPro" id="IPR013762">
    <property type="entry name" value="Integrase-like_cat_sf"/>
</dbReference>